<proteinExistence type="predicted"/>
<name>A0A3M8P5L5_9BACL</name>
<evidence type="ECO:0000259" key="1">
    <source>
        <dbReference type="Pfam" id="PF01965"/>
    </source>
</evidence>
<dbReference type="GO" id="GO:0005737">
    <property type="term" value="C:cytoplasm"/>
    <property type="evidence" value="ECO:0007669"/>
    <property type="project" value="TreeGrafter"/>
</dbReference>
<dbReference type="GO" id="GO:0016740">
    <property type="term" value="F:transferase activity"/>
    <property type="evidence" value="ECO:0007669"/>
    <property type="project" value="UniProtKB-KW"/>
</dbReference>
<keyword evidence="2" id="KW-0315">Glutamine amidotransferase</keyword>
<dbReference type="InterPro" id="IPR029062">
    <property type="entry name" value="Class_I_gatase-like"/>
</dbReference>
<dbReference type="InterPro" id="IPR002818">
    <property type="entry name" value="DJ-1/PfpI"/>
</dbReference>
<dbReference type="CDD" id="cd03140">
    <property type="entry name" value="GATase1_PfpI_3"/>
    <property type="match status" value="1"/>
</dbReference>
<dbReference type="PANTHER" id="PTHR48094">
    <property type="entry name" value="PROTEIN/NUCLEIC ACID DEGLYCASE DJ-1-RELATED"/>
    <property type="match status" value="1"/>
</dbReference>
<dbReference type="PANTHER" id="PTHR48094:SF19">
    <property type="entry name" value="DJ-1_PFPI DOMAIN-CONTAINING PROTEIN"/>
    <property type="match status" value="1"/>
</dbReference>
<dbReference type="SUPFAM" id="SSF52317">
    <property type="entry name" value="Class I glutamine amidotransferase-like"/>
    <property type="match status" value="1"/>
</dbReference>
<keyword evidence="3" id="KW-1185">Reference proteome</keyword>
<organism evidence="2 3">
    <name type="scientific">Planococcus salinus</name>
    <dbReference type="NCBI Taxonomy" id="1848460"/>
    <lineage>
        <taxon>Bacteria</taxon>
        <taxon>Bacillati</taxon>
        <taxon>Bacillota</taxon>
        <taxon>Bacilli</taxon>
        <taxon>Bacillales</taxon>
        <taxon>Caryophanaceae</taxon>
        <taxon>Planococcus</taxon>
    </lineage>
</organism>
<dbReference type="Gene3D" id="3.40.50.880">
    <property type="match status" value="1"/>
</dbReference>
<dbReference type="Pfam" id="PF01965">
    <property type="entry name" value="DJ-1_PfpI"/>
    <property type="match status" value="1"/>
</dbReference>
<dbReference type="EMBL" id="RIAX01000008">
    <property type="protein sequence ID" value="RNF38967.1"/>
    <property type="molecule type" value="Genomic_DNA"/>
</dbReference>
<keyword evidence="2" id="KW-0808">Transferase</keyword>
<evidence type="ECO:0000313" key="3">
    <source>
        <dbReference type="Proteomes" id="UP000275473"/>
    </source>
</evidence>
<dbReference type="OrthoDB" id="6003696at2"/>
<accession>A0A3M8P5L5</accession>
<sequence length="205" mass="22771">MEEVLFVILDEYADWEAASLAAALNEKPETAERKYIVKTVSLSKEPVTSIGGFNVLPDYSIDEVPDRFSGLVLIGGNSWRNDDSQRVMELVNKALERKAVIGAICDATVFLGKNGLLNDVEHTSNQLEDLKEAAGSHYSGEQHYRHQQAVRSSRLVTANGTAFLEFGKEMLEALEAAPQPEIDEWYAVYKQGYHEFMKSLADGQG</sequence>
<dbReference type="Proteomes" id="UP000275473">
    <property type="component" value="Unassembled WGS sequence"/>
</dbReference>
<evidence type="ECO:0000313" key="2">
    <source>
        <dbReference type="EMBL" id="RNF38967.1"/>
    </source>
</evidence>
<reference evidence="2 3" key="1">
    <citation type="journal article" date="2018" name="Int. J. Syst. Evol. Microbiol.">
        <title>Planococcus salinus sp. nov., a moderately halophilic bacterium isolated from a saline-alkali soil.</title>
        <authorList>
            <person name="Gan L."/>
        </authorList>
    </citation>
    <scope>NUCLEOTIDE SEQUENCE [LARGE SCALE GENOMIC DNA]</scope>
    <source>
        <strain evidence="2 3">LCB217</strain>
    </source>
</reference>
<feature type="domain" description="DJ-1/PfpI" evidence="1">
    <location>
        <begin position="3"/>
        <end position="172"/>
    </location>
</feature>
<gene>
    <name evidence="2" type="ORF">EEX84_11270</name>
</gene>
<protein>
    <submittedName>
        <fullName evidence="2">Glutamine amidotransferase</fullName>
    </submittedName>
</protein>
<comment type="caution">
    <text evidence="2">The sequence shown here is derived from an EMBL/GenBank/DDBJ whole genome shotgun (WGS) entry which is preliminary data.</text>
</comment>
<dbReference type="RefSeq" id="WP_123165749.1">
    <property type="nucleotide sequence ID" value="NZ_RIAX01000008.1"/>
</dbReference>
<dbReference type="AlphaFoldDB" id="A0A3M8P5L5"/>
<dbReference type="InterPro" id="IPR050325">
    <property type="entry name" value="Prot/Nucl_acid_deglycase"/>
</dbReference>